<protein>
    <recommendedName>
        <fullName evidence="3">Porin</fullName>
    </recommendedName>
</protein>
<dbReference type="SUPFAM" id="SSF56935">
    <property type="entry name" value="Porins"/>
    <property type="match status" value="1"/>
</dbReference>
<reference evidence="1 2" key="1">
    <citation type="submission" date="2020-08" db="EMBL/GenBank/DDBJ databases">
        <title>Adhaeribacter dokdonensis sp. nov., isolated from the rhizosphere of Elymus tsukushiensis, a plant native to the Dokdo Islands, Republic of Korea.</title>
        <authorList>
            <person name="Ghim S.Y."/>
        </authorList>
    </citation>
    <scope>NUCLEOTIDE SEQUENCE [LARGE SCALE GENOMIC DNA]</scope>
    <source>
        <strain evidence="1 2">KUDC8001</strain>
    </source>
</reference>
<keyword evidence="2" id="KW-1185">Reference proteome</keyword>
<dbReference type="InterPro" id="IPR045748">
    <property type="entry name" value="DcaP"/>
</dbReference>
<dbReference type="EMBL" id="CP055153">
    <property type="protein sequence ID" value="QMU28191.1"/>
    <property type="molecule type" value="Genomic_DNA"/>
</dbReference>
<gene>
    <name evidence="1" type="ORF">HUW48_09130</name>
</gene>
<evidence type="ECO:0000313" key="2">
    <source>
        <dbReference type="Proteomes" id="UP000514509"/>
    </source>
</evidence>
<evidence type="ECO:0000313" key="1">
    <source>
        <dbReference type="EMBL" id="QMU28191.1"/>
    </source>
</evidence>
<dbReference type="Pfam" id="PF19577">
    <property type="entry name" value="DcaP"/>
    <property type="match status" value="1"/>
</dbReference>
<name>A0A7L7L5U5_9BACT</name>
<dbReference type="RefSeq" id="WP_182415379.1">
    <property type="nucleotide sequence ID" value="NZ_CP055153.1"/>
</dbReference>
<organism evidence="1 2">
    <name type="scientific">Adhaeribacter radiodurans</name>
    <dbReference type="NCBI Taxonomy" id="2745197"/>
    <lineage>
        <taxon>Bacteria</taxon>
        <taxon>Pseudomonadati</taxon>
        <taxon>Bacteroidota</taxon>
        <taxon>Cytophagia</taxon>
        <taxon>Cytophagales</taxon>
        <taxon>Hymenobacteraceae</taxon>
        <taxon>Adhaeribacter</taxon>
    </lineage>
</organism>
<sequence>MSHFNYSLSINFRQVLFLLLFLLIINSAKAQEQEKSLEVYGYIKADVGYNFKQIDPNWFDVLRVTKLPQYKDQFAPDGKIYFSVRQTRLGLNSLSQTPLGKLKANFEFDLFGVGPDVGQTTFRFRKAYVELGRFTVGQTESLFTDVDVTPNTLDFGAPPSRAFLRPIQVRYMQVGEQDRWGIALEQPGAVTESGIYAERIELQNVRPEFKLPDLAMDYRRITGKGYIELAGALKWIRWEDTGNAPIDLSGNEIGWGFNISSNQQLDSKTLFRGQLVYGKGIENHLTDAGADVGIKNNLSDPTTPVLGMALPVMGGLAFLERNWNSKWSSTLGYSQVRISNSDAQAPNAFKKGHYATFNLLYQPFSQAMMGAELQWGKRNNFSDGFSSSVVRVQFSIKYSFSHLVFENTNQ</sequence>
<dbReference type="KEGG" id="add:HUW48_09130"/>
<proteinExistence type="predicted"/>
<evidence type="ECO:0008006" key="3">
    <source>
        <dbReference type="Google" id="ProtNLM"/>
    </source>
</evidence>
<dbReference type="AlphaFoldDB" id="A0A7L7L5U5"/>
<dbReference type="Proteomes" id="UP000514509">
    <property type="component" value="Chromosome"/>
</dbReference>
<accession>A0A7L7L5U5</accession>